<feature type="compositionally biased region" description="Pro residues" evidence="1">
    <location>
        <begin position="291"/>
        <end position="302"/>
    </location>
</feature>
<evidence type="ECO:0000256" key="1">
    <source>
        <dbReference type="SAM" id="MobiDB-lite"/>
    </source>
</evidence>
<protein>
    <submittedName>
        <fullName evidence="2">Uncharacterized protein</fullName>
    </submittedName>
</protein>
<evidence type="ECO:0000313" key="3">
    <source>
        <dbReference type="Proteomes" id="UP000019763"/>
    </source>
</evidence>
<accession>A0A023B4N8</accession>
<organism evidence="2 3">
    <name type="scientific">Gregarina niphandrodes</name>
    <name type="common">Septate eugregarine</name>
    <dbReference type="NCBI Taxonomy" id="110365"/>
    <lineage>
        <taxon>Eukaryota</taxon>
        <taxon>Sar</taxon>
        <taxon>Alveolata</taxon>
        <taxon>Apicomplexa</taxon>
        <taxon>Conoidasida</taxon>
        <taxon>Gregarinasina</taxon>
        <taxon>Eugregarinorida</taxon>
        <taxon>Gregarinidae</taxon>
        <taxon>Gregarina</taxon>
    </lineage>
</organism>
<dbReference type="GeneID" id="22913639"/>
<reference evidence="2" key="1">
    <citation type="submission" date="2013-12" db="EMBL/GenBank/DDBJ databases">
        <authorList>
            <person name="Omoto C.K."/>
            <person name="Sibley D."/>
            <person name="Venepally P."/>
            <person name="Hadjithomas M."/>
            <person name="Karamycheva S."/>
            <person name="Brunk B."/>
            <person name="Roos D."/>
            <person name="Caler E."/>
            <person name="Lorenzi H."/>
        </authorList>
    </citation>
    <scope>NUCLEOTIDE SEQUENCE</scope>
</reference>
<dbReference type="VEuPathDB" id="CryptoDB:GNI_102570"/>
<name>A0A023B4N8_GRENI</name>
<evidence type="ECO:0000313" key="2">
    <source>
        <dbReference type="EMBL" id="EZG56640.1"/>
    </source>
</evidence>
<comment type="caution">
    <text evidence="2">The sequence shown here is derived from an EMBL/GenBank/DDBJ whole genome shotgun (WGS) entry which is preliminary data.</text>
</comment>
<dbReference type="RefSeq" id="XP_011131220.1">
    <property type="nucleotide sequence ID" value="XM_011132918.1"/>
</dbReference>
<gene>
    <name evidence="2" type="ORF">GNI_102570</name>
</gene>
<feature type="region of interest" description="Disordered" evidence="1">
    <location>
        <begin position="285"/>
        <end position="308"/>
    </location>
</feature>
<dbReference type="EMBL" id="AFNH02000767">
    <property type="protein sequence ID" value="EZG56640.1"/>
    <property type="molecule type" value="Genomic_DNA"/>
</dbReference>
<dbReference type="AlphaFoldDB" id="A0A023B4N8"/>
<sequence length="456" mass="51892">MVTSRSNLIATRRGRECMPAGSLGYLVFSSECGNEGIELVRHFAVRSVPVVMPERPPRFYGVRPVDETDPWTAHFLERRAARLAAESAEVLDMSPEASPTLEPKFLRNPKMKAKNRVAPPGTPKFWRSEYLSASEKLQRLSAQYDSQGKYYMDSKVDKNVTYTVPKYASTPNLVDVGSTDSLDQFADELVEDLIEFDFDELDKNDNTTDDCKLLDKIDMARGMKKIRSSMSLDGVMDDENGEQILGIEYDNQEEERAHDQTGAKHGRPFADQFVISRDTPYLYMGLSNPTSPQPPDASPPPAYDDQQDEDVTTNMTQNMTQYGTRRKQKKGKKHSPSRVPFRNVTGVVHKARSMEAYYFVDYVDGKWSIIPKILRGPWKRRLKSTAPEEKPTHPDANISCVWVYDMPGEQWLVLPAARLPRSLVQSQTASILSKCYRRCTDAFRREKQAPKESFFN</sequence>
<proteinExistence type="predicted"/>
<dbReference type="Proteomes" id="UP000019763">
    <property type="component" value="Unassembled WGS sequence"/>
</dbReference>
<keyword evidence="3" id="KW-1185">Reference proteome</keyword>